<dbReference type="EMBL" id="KE525329">
    <property type="protein sequence ID" value="KFB47206.1"/>
    <property type="molecule type" value="Genomic_DNA"/>
</dbReference>
<accession>A0A084WAG2</accession>
<evidence type="ECO:0000313" key="1">
    <source>
        <dbReference type="EMBL" id="KFB47206.1"/>
    </source>
</evidence>
<dbReference type="EnsemblMetazoa" id="ASIC015229-RA">
    <property type="protein sequence ID" value="ASIC015229-PA"/>
    <property type="gene ID" value="ASIC015229"/>
</dbReference>
<reference evidence="1 3" key="1">
    <citation type="journal article" date="2014" name="BMC Genomics">
        <title>Genome sequence of Anopheles sinensis provides insight into genetics basis of mosquito competence for malaria parasites.</title>
        <authorList>
            <person name="Zhou D."/>
            <person name="Zhang D."/>
            <person name="Ding G."/>
            <person name="Shi L."/>
            <person name="Hou Q."/>
            <person name="Ye Y."/>
            <person name="Xu Y."/>
            <person name="Zhou H."/>
            <person name="Xiong C."/>
            <person name="Li S."/>
            <person name="Yu J."/>
            <person name="Hong S."/>
            <person name="Yu X."/>
            <person name="Zou P."/>
            <person name="Chen C."/>
            <person name="Chang X."/>
            <person name="Wang W."/>
            <person name="Lv Y."/>
            <person name="Sun Y."/>
            <person name="Ma L."/>
            <person name="Shen B."/>
            <person name="Zhu C."/>
        </authorList>
    </citation>
    <scope>NUCLEOTIDE SEQUENCE [LARGE SCALE GENOMIC DNA]</scope>
</reference>
<name>A0A084WAG2_ANOSI</name>
<dbReference type="Proteomes" id="UP000030765">
    <property type="component" value="Unassembled WGS sequence"/>
</dbReference>
<evidence type="ECO:0000313" key="2">
    <source>
        <dbReference type="EnsemblMetazoa" id="ASIC015229-PA"/>
    </source>
</evidence>
<keyword evidence="3" id="KW-1185">Reference proteome</keyword>
<proteinExistence type="predicted"/>
<organism evidence="1">
    <name type="scientific">Anopheles sinensis</name>
    <name type="common">Mosquito</name>
    <dbReference type="NCBI Taxonomy" id="74873"/>
    <lineage>
        <taxon>Eukaryota</taxon>
        <taxon>Metazoa</taxon>
        <taxon>Ecdysozoa</taxon>
        <taxon>Arthropoda</taxon>
        <taxon>Hexapoda</taxon>
        <taxon>Insecta</taxon>
        <taxon>Pterygota</taxon>
        <taxon>Neoptera</taxon>
        <taxon>Endopterygota</taxon>
        <taxon>Diptera</taxon>
        <taxon>Nematocera</taxon>
        <taxon>Culicoidea</taxon>
        <taxon>Culicidae</taxon>
        <taxon>Anophelinae</taxon>
        <taxon>Anopheles</taxon>
    </lineage>
</organism>
<dbReference type="EMBL" id="ATLV01022167">
    <property type="status" value="NOT_ANNOTATED_CDS"/>
    <property type="molecule type" value="Genomic_DNA"/>
</dbReference>
<reference evidence="2" key="2">
    <citation type="submission" date="2020-05" db="UniProtKB">
        <authorList>
            <consortium name="EnsemblMetazoa"/>
        </authorList>
    </citation>
    <scope>IDENTIFICATION</scope>
</reference>
<protein>
    <submittedName>
        <fullName evidence="1 2">Uncharacterized protein</fullName>
    </submittedName>
</protein>
<dbReference type="VEuPathDB" id="VectorBase:ASIC015229"/>
<dbReference type="AlphaFoldDB" id="A0A084WAG2"/>
<evidence type="ECO:0000313" key="3">
    <source>
        <dbReference type="Proteomes" id="UP000030765"/>
    </source>
</evidence>
<gene>
    <name evidence="1" type="ORF">ZHAS_00015229</name>
</gene>
<sequence length="159" mass="17846">MTVPYRVECRRRRAPLLLLVLLCRHPKNGTNLIMIFKLFDCESHFLDGAEKPGACPSRLGFHPELGEVKTAPGAWNFPDSGSEIAINGDSHWPDEDRLRHRRRLFGNGNDVSSVHEKSVLKPVGWSQWNTLPTPATSGKRFLTSHRARCALGVLGHTRT</sequence>